<feature type="DNA-binding region" description="Homeobox; TALE-type" evidence="5">
    <location>
        <begin position="256"/>
        <end position="319"/>
    </location>
</feature>
<evidence type="ECO:0000313" key="11">
    <source>
        <dbReference type="Proteomes" id="UP000604825"/>
    </source>
</evidence>
<dbReference type="SMART" id="SM01188">
    <property type="entry name" value="ELK"/>
    <property type="match status" value="1"/>
</dbReference>
<dbReference type="PROSITE" id="PS00027">
    <property type="entry name" value="HOMEOBOX_1"/>
    <property type="match status" value="1"/>
</dbReference>
<dbReference type="SMART" id="SM00389">
    <property type="entry name" value="HOX"/>
    <property type="match status" value="1"/>
</dbReference>
<keyword evidence="4 5" id="KW-0539">Nucleus</keyword>
<evidence type="ECO:0000313" key="10">
    <source>
        <dbReference type="EMBL" id="CAD6221423.1"/>
    </source>
</evidence>
<dbReference type="Pfam" id="PF03790">
    <property type="entry name" value="KNOX1"/>
    <property type="match status" value="1"/>
</dbReference>
<dbReference type="Proteomes" id="UP000604825">
    <property type="component" value="Unassembled WGS sequence"/>
</dbReference>
<dbReference type="InterPro" id="IPR005539">
    <property type="entry name" value="ELK_dom"/>
</dbReference>
<feature type="region of interest" description="Disordered" evidence="7">
    <location>
        <begin position="188"/>
        <end position="232"/>
    </location>
</feature>
<dbReference type="InterPro" id="IPR008422">
    <property type="entry name" value="KN_HD"/>
</dbReference>
<evidence type="ECO:0000259" key="8">
    <source>
        <dbReference type="PROSITE" id="PS50071"/>
    </source>
</evidence>
<name>A0A811NFW1_9POAL</name>
<dbReference type="EMBL" id="CAJGYO010000003">
    <property type="protein sequence ID" value="CAD6221423.1"/>
    <property type="molecule type" value="Genomic_DNA"/>
</dbReference>
<dbReference type="SMART" id="SM01256">
    <property type="entry name" value="KNOX2"/>
    <property type="match status" value="1"/>
</dbReference>
<dbReference type="PROSITE" id="PS51213">
    <property type="entry name" value="ELK"/>
    <property type="match status" value="1"/>
</dbReference>
<evidence type="ECO:0000259" key="9">
    <source>
        <dbReference type="PROSITE" id="PS51213"/>
    </source>
</evidence>
<feature type="region of interest" description="Disordered" evidence="7">
    <location>
        <begin position="62"/>
        <end position="83"/>
    </location>
</feature>
<dbReference type="CDD" id="cd00086">
    <property type="entry name" value="homeodomain"/>
    <property type="match status" value="1"/>
</dbReference>
<dbReference type="OrthoDB" id="10056939at2759"/>
<feature type="compositionally biased region" description="Gly residues" evidence="7">
    <location>
        <begin position="8"/>
        <end position="17"/>
    </location>
</feature>
<feature type="compositionally biased region" description="Basic and acidic residues" evidence="7">
    <location>
        <begin position="217"/>
        <end position="232"/>
    </location>
</feature>
<protein>
    <submittedName>
        <fullName evidence="10">Uncharacterized protein</fullName>
    </submittedName>
</protein>
<dbReference type="InterPro" id="IPR009057">
    <property type="entry name" value="Homeodomain-like_sf"/>
</dbReference>
<evidence type="ECO:0000256" key="5">
    <source>
        <dbReference type="PROSITE-ProRule" id="PRU00108"/>
    </source>
</evidence>
<gene>
    <name evidence="10" type="ORF">NCGR_LOCUS14699</name>
</gene>
<feature type="region of interest" description="Disordered" evidence="7">
    <location>
        <begin position="1"/>
        <end position="23"/>
    </location>
</feature>
<organism evidence="10 11">
    <name type="scientific">Miscanthus lutarioriparius</name>
    <dbReference type="NCBI Taxonomy" id="422564"/>
    <lineage>
        <taxon>Eukaryota</taxon>
        <taxon>Viridiplantae</taxon>
        <taxon>Streptophyta</taxon>
        <taxon>Embryophyta</taxon>
        <taxon>Tracheophyta</taxon>
        <taxon>Spermatophyta</taxon>
        <taxon>Magnoliopsida</taxon>
        <taxon>Liliopsida</taxon>
        <taxon>Poales</taxon>
        <taxon>Poaceae</taxon>
        <taxon>PACMAD clade</taxon>
        <taxon>Panicoideae</taxon>
        <taxon>Andropogonodae</taxon>
        <taxon>Andropogoneae</taxon>
        <taxon>Saccharinae</taxon>
        <taxon>Miscanthus</taxon>
    </lineage>
</organism>
<dbReference type="Gene3D" id="1.10.10.60">
    <property type="entry name" value="Homeodomain-like"/>
    <property type="match status" value="1"/>
</dbReference>
<feature type="domain" description="ELK" evidence="9">
    <location>
        <begin position="235"/>
        <end position="255"/>
    </location>
</feature>
<evidence type="ECO:0000256" key="2">
    <source>
        <dbReference type="ARBA" id="ARBA00023125"/>
    </source>
</evidence>
<dbReference type="Pfam" id="PF03791">
    <property type="entry name" value="KNOX2"/>
    <property type="match status" value="1"/>
</dbReference>
<evidence type="ECO:0000256" key="4">
    <source>
        <dbReference type="ARBA" id="ARBA00023242"/>
    </source>
</evidence>
<dbReference type="Pfam" id="PF03789">
    <property type="entry name" value="ELK"/>
    <property type="match status" value="1"/>
</dbReference>
<accession>A0A811NFW1</accession>
<dbReference type="GO" id="GO:0005634">
    <property type="term" value="C:nucleus"/>
    <property type="evidence" value="ECO:0007669"/>
    <property type="project" value="UniProtKB-SubCell"/>
</dbReference>
<evidence type="ECO:0000256" key="6">
    <source>
        <dbReference type="PROSITE-ProRule" id="PRU00559"/>
    </source>
</evidence>
<dbReference type="GO" id="GO:0003677">
    <property type="term" value="F:DNA binding"/>
    <property type="evidence" value="ECO:0007669"/>
    <property type="project" value="UniProtKB-UniRule"/>
</dbReference>
<dbReference type="PANTHER" id="PTHR11850">
    <property type="entry name" value="HOMEOBOX PROTEIN TRANSCRIPTION FACTORS"/>
    <property type="match status" value="1"/>
</dbReference>
<dbReference type="SMART" id="SM01255">
    <property type="entry name" value="KNOX1"/>
    <property type="match status" value="1"/>
</dbReference>
<keyword evidence="11" id="KW-1185">Reference proteome</keyword>
<dbReference type="FunFam" id="1.10.10.60:FF:000076">
    <property type="entry name" value="Homeobox protein knotted-1-like 2"/>
    <property type="match status" value="1"/>
</dbReference>
<keyword evidence="3 5" id="KW-0371">Homeobox</keyword>
<proteinExistence type="inferred from homology"/>
<dbReference type="InterPro" id="IPR005541">
    <property type="entry name" value="KNOX2"/>
</dbReference>
<dbReference type="SUPFAM" id="SSF46689">
    <property type="entry name" value="Homeodomain-like"/>
    <property type="match status" value="1"/>
</dbReference>
<dbReference type="PROSITE" id="PS50071">
    <property type="entry name" value="HOMEOBOX_2"/>
    <property type="match status" value="1"/>
</dbReference>
<keyword evidence="2 5" id="KW-0238">DNA-binding</keyword>
<evidence type="ECO:0000256" key="1">
    <source>
        <dbReference type="ARBA" id="ARBA00004123"/>
    </source>
</evidence>
<dbReference type="InterPro" id="IPR001356">
    <property type="entry name" value="HD"/>
</dbReference>
<comment type="caution">
    <text evidence="10">The sequence shown here is derived from an EMBL/GenBank/DDBJ whole genome shotgun (WGS) entry which is preliminary data.</text>
</comment>
<sequence length="354" mass="38732">MDQSFGNLGTGAGGSSSGGSNSKAAAAVSSSSFLQLPLSTAAAASRAYYGAPLALLHHHAAAAGGPAPSQQQQQSPYANKHAGAEVSAAEAEAIKAKIVAHPQYSALLAAYLDCQKVGAPPDVLERLTAMAAKLDARPPGRHEPRDPELDQFMEAYCNMLVKYREELTQPIDEAMEFLKRVEAQLDSISGGGSSSARLSLTDGKSEGVGSSEDDMDPSGRENDPPEIDPRAEDKELKYQLLKKYSGYLSSLRQEFSKKKKKGKLPKEARQKLLHWWELHYKWPYPSETEKIALAESTGLDQKQINNWFINQRKRHWKPSEDMPFVMMEGFHPQNAAALYMDGPFMADGMYRLGS</sequence>
<evidence type="ECO:0000256" key="3">
    <source>
        <dbReference type="ARBA" id="ARBA00023155"/>
    </source>
</evidence>
<comment type="subcellular location">
    <subcellularLocation>
        <location evidence="1 5">Nucleus</location>
    </subcellularLocation>
</comment>
<dbReference type="AlphaFoldDB" id="A0A811NFW1"/>
<comment type="similarity">
    <text evidence="6">Belongs to the TALE/KNOX homeobox family.</text>
</comment>
<feature type="domain" description="Homeobox" evidence="8">
    <location>
        <begin position="255"/>
        <end position="318"/>
    </location>
</feature>
<dbReference type="Pfam" id="PF05920">
    <property type="entry name" value="Homeobox_KN"/>
    <property type="match status" value="1"/>
</dbReference>
<reference evidence="10" key="1">
    <citation type="submission" date="2020-10" db="EMBL/GenBank/DDBJ databases">
        <authorList>
            <person name="Han B."/>
            <person name="Lu T."/>
            <person name="Zhao Q."/>
            <person name="Huang X."/>
            <person name="Zhao Y."/>
        </authorList>
    </citation>
    <scope>NUCLEOTIDE SEQUENCE</scope>
</reference>
<evidence type="ECO:0000256" key="7">
    <source>
        <dbReference type="SAM" id="MobiDB-lite"/>
    </source>
</evidence>
<dbReference type="InterPro" id="IPR017970">
    <property type="entry name" value="Homeobox_CS"/>
</dbReference>
<dbReference type="GO" id="GO:0000981">
    <property type="term" value="F:DNA-binding transcription factor activity, RNA polymerase II-specific"/>
    <property type="evidence" value="ECO:0007669"/>
    <property type="project" value="InterPro"/>
</dbReference>
<dbReference type="InterPro" id="IPR050224">
    <property type="entry name" value="TALE_homeobox"/>
</dbReference>
<dbReference type="InterPro" id="IPR005540">
    <property type="entry name" value="KNOX1"/>
</dbReference>